<accession>A0A9W4R3M9</accession>
<dbReference type="Pfam" id="PF21980">
    <property type="entry name" value="MksE"/>
    <property type="match status" value="1"/>
</dbReference>
<evidence type="ECO:0000313" key="2">
    <source>
        <dbReference type="Proteomes" id="UP001152467"/>
    </source>
</evidence>
<gene>
    <name evidence="1" type="ORF">PSECIP111854_03726</name>
</gene>
<comment type="caution">
    <text evidence="1">The sequence shown here is derived from an EMBL/GenBank/DDBJ whole genome shotgun (WGS) entry which is preliminary data.</text>
</comment>
<organism evidence="1 2">
    <name type="scientific">Pseudoalteromonas holothuriae</name>
    <dbReference type="NCBI Taxonomy" id="2963714"/>
    <lineage>
        <taxon>Bacteria</taxon>
        <taxon>Pseudomonadati</taxon>
        <taxon>Pseudomonadota</taxon>
        <taxon>Gammaproteobacteria</taxon>
        <taxon>Alteromonadales</taxon>
        <taxon>Pseudoalteromonadaceae</taxon>
        <taxon>Pseudoalteromonas</taxon>
    </lineage>
</organism>
<dbReference type="EMBL" id="CAMAPC010000022">
    <property type="protein sequence ID" value="CAH9065650.1"/>
    <property type="molecule type" value="Genomic_DNA"/>
</dbReference>
<dbReference type="Gene3D" id="1.10.10.2250">
    <property type="match status" value="1"/>
</dbReference>
<dbReference type="InterPro" id="IPR053841">
    <property type="entry name" value="MksE"/>
</dbReference>
<protein>
    <recommendedName>
        <fullName evidence="3">DUF4194 domain-containing protein</fullName>
    </recommendedName>
</protein>
<sequence length="202" mass="23241">MAIPLRFTRLMQVQYKNKIMTQINLSELSELQAINKKLVSGHHISEQDTTLWQQLDQHIDAYQALFNALGHDLQHDSRGFYYLASDESTPNMGKISRAIALTVFILIEHYANQGKDPLRALFDEVADLELMQTLVQLNKHLFDQLEIFSGSDLRKDVYLRMVRLGLAKEVEQGFVHLAPVYRYIDALMEVNEGSFDGLEEEV</sequence>
<dbReference type="AlphaFoldDB" id="A0A9W4R3M9"/>
<dbReference type="Proteomes" id="UP001152467">
    <property type="component" value="Unassembled WGS sequence"/>
</dbReference>
<dbReference type="InterPro" id="IPR042038">
    <property type="entry name" value="MukE_N"/>
</dbReference>
<evidence type="ECO:0000313" key="1">
    <source>
        <dbReference type="EMBL" id="CAH9065650.1"/>
    </source>
</evidence>
<reference evidence="1" key="1">
    <citation type="submission" date="2022-07" db="EMBL/GenBank/DDBJ databases">
        <authorList>
            <person name="Criscuolo A."/>
        </authorList>
    </citation>
    <scope>NUCLEOTIDE SEQUENCE</scope>
    <source>
        <strain evidence="1">CIP111854</strain>
    </source>
</reference>
<keyword evidence="2" id="KW-1185">Reference proteome</keyword>
<evidence type="ECO:0008006" key="3">
    <source>
        <dbReference type="Google" id="ProtNLM"/>
    </source>
</evidence>
<proteinExistence type="predicted"/>
<name>A0A9W4R3M9_9GAMM</name>